<comment type="caution">
    <text evidence="15">The sequence shown here is derived from an EMBL/GenBank/DDBJ whole genome shotgun (WGS) entry which is preliminary data.</text>
</comment>
<keyword evidence="7 13" id="KW-1133">Transmembrane helix</keyword>
<dbReference type="EMBL" id="RCNU01000003">
    <property type="protein sequence ID" value="RWQ97046.1"/>
    <property type="molecule type" value="Genomic_DNA"/>
</dbReference>
<dbReference type="GO" id="GO:0005351">
    <property type="term" value="F:carbohydrate:proton symporter activity"/>
    <property type="evidence" value="ECO:0007669"/>
    <property type="project" value="TreeGrafter"/>
</dbReference>
<dbReference type="InterPro" id="IPR050360">
    <property type="entry name" value="MFS_Sugar_Transporters"/>
</dbReference>
<feature type="transmembrane region" description="Helical" evidence="13">
    <location>
        <begin position="125"/>
        <end position="148"/>
    </location>
</feature>
<evidence type="ECO:0000256" key="9">
    <source>
        <dbReference type="ARBA" id="ARBA00037560"/>
    </source>
</evidence>
<dbReference type="RefSeq" id="XP_028486691.1">
    <property type="nucleotide sequence ID" value="XM_028628349.1"/>
</dbReference>
<evidence type="ECO:0000256" key="6">
    <source>
        <dbReference type="ARBA" id="ARBA00022911"/>
    </source>
</evidence>
<dbReference type="InterPro" id="IPR020846">
    <property type="entry name" value="MFS_dom"/>
</dbReference>
<comment type="subcellular location">
    <subcellularLocation>
        <location evidence="1">Cell membrane</location>
        <topology evidence="1">Multi-pass membrane protein</topology>
    </subcellularLocation>
</comment>
<feature type="transmembrane region" description="Helical" evidence="13">
    <location>
        <begin position="324"/>
        <end position="346"/>
    </location>
</feature>
<feature type="transmembrane region" description="Helical" evidence="13">
    <location>
        <begin position="284"/>
        <end position="304"/>
    </location>
</feature>
<dbReference type="NCBIfam" id="TIGR00879">
    <property type="entry name" value="SP"/>
    <property type="match status" value="1"/>
</dbReference>
<dbReference type="PROSITE" id="PS00217">
    <property type="entry name" value="SUGAR_TRANSPORT_2"/>
    <property type="match status" value="1"/>
</dbReference>
<feature type="transmembrane region" description="Helical" evidence="13">
    <location>
        <begin position="68"/>
        <end position="88"/>
    </location>
</feature>
<evidence type="ECO:0000256" key="3">
    <source>
        <dbReference type="ARBA" id="ARBA00022448"/>
    </source>
</evidence>
<dbReference type="Proteomes" id="UP000283841">
    <property type="component" value="Unassembled WGS sequence"/>
</dbReference>
<dbReference type="STRING" id="264951.A0A443HZ11"/>
<keyword evidence="3 12" id="KW-0813">Transport</keyword>
<feature type="transmembrane region" description="Helical" evidence="13">
    <location>
        <begin position="100"/>
        <end position="119"/>
    </location>
</feature>
<dbReference type="InterPro" id="IPR003663">
    <property type="entry name" value="Sugar/inositol_transpt"/>
</dbReference>
<evidence type="ECO:0000256" key="1">
    <source>
        <dbReference type="ARBA" id="ARBA00004651"/>
    </source>
</evidence>
<dbReference type="PROSITE" id="PS00216">
    <property type="entry name" value="SUGAR_TRANSPORT_1"/>
    <property type="match status" value="1"/>
</dbReference>
<dbReference type="VEuPathDB" id="FungiDB:C8Q69DRAFT_415750"/>
<reference evidence="15 16" key="1">
    <citation type="journal article" date="2018" name="Front. Microbiol.">
        <title>Genomic and genetic insights into a cosmopolitan fungus, Paecilomyces variotii (Eurotiales).</title>
        <authorList>
            <person name="Urquhart A.S."/>
            <person name="Mondo S.J."/>
            <person name="Makela M.R."/>
            <person name="Hane J.K."/>
            <person name="Wiebenga A."/>
            <person name="He G."/>
            <person name="Mihaltcheva S."/>
            <person name="Pangilinan J."/>
            <person name="Lipzen A."/>
            <person name="Barry K."/>
            <person name="de Vries R.P."/>
            <person name="Grigoriev I.V."/>
            <person name="Idnurm A."/>
        </authorList>
    </citation>
    <scope>NUCLEOTIDE SEQUENCE [LARGE SCALE GENOMIC DNA]</scope>
    <source>
        <strain evidence="15 16">CBS 101075</strain>
    </source>
</reference>
<feature type="transmembrane region" description="Helical" evidence="13">
    <location>
        <begin position="395"/>
        <end position="417"/>
    </location>
</feature>
<dbReference type="PANTHER" id="PTHR48022">
    <property type="entry name" value="PLASTIDIC GLUCOSE TRANSPORTER 4"/>
    <property type="match status" value="1"/>
</dbReference>
<evidence type="ECO:0000313" key="16">
    <source>
        <dbReference type="Proteomes" id="UP000283841"/>
    </source>
</evidence>
<evidence type="ECO:0000256" key="7">
    <source>
        <dbReference type="ARBA" id="ARBA00022989"/>
    </source>
</evidence>
<dbReference type="PRINTS" id="PR00171">
    <property type="entry name" value="SUGRTRNSPORT"/>
</dbReference>
<name>A0A443HZ11_BYSSP</name>
<comment type="similarity">
    <text evidence="2 12">Belongs to the major facilitator superfamily. Sugar transporter (TC 2.A.1.1) family.</text>
</comment>
<evidence type="ECO:0000256" key="13">
    <source>
        <dbReference type="SAM" id="Phobius"/>
    </source>
</evidence>
<dbReference type="InterPro" id="IPR005829">
    <property type="entry name" value="Sugar_transporter_CS"/>
</dbReference>
<dbReference type="InterPro" id="IPR005828">
    <property type="entry name" value="MFS_sugar_transport-like"/>
</dbReference>
<keyword evidence="16" id="KW-1185">Reference proteome</keyword>
<comment type="subunit">
    <text evidence="10">Interacts with creB.</text>
</comment>
<proteinExistence type="inferred from homology"/>
<evidence type="ECO:0000259" key="14">
    <source>
        <dbReference type="PROSITE" id="PS50850"/>
    </source>
</evidence>
<dbReference type="PANTHER" id="PTHR48022:SF34">
    <property type="entry name" value="MAJOR FACILITATOR SUPERFAMILY (MFS) PROFILE DOMAIN-CONTAINING PROTEIN-RELATED"/>
    <property type="match status" value="1"/>
</dbReference>
<keyword evidence="8 13" id="KW-0472">Membrane</keyword>
<feature type="transmembrane region" description="Helical" evidence="13">
    <location>
        <begin position="193"/>
        <end position="214"/>
    </location>
</feature>
<feature type="transmembrane region" description="Helical" evidence="13">
    <location>
        <begin position="160"/>
        <end position="181"/>
    </location>
</feature>
<accession>A0A443HZ11</accession>
<keyword evidence="4 13" id="KW-0812">Transmembrane</keyword>
<feature type="domain" description="Major facilitator superfamily (MFS) profile" evidence="14">
    <location>
        <begin position="24"/>
        <end position="483"/>
    </location>
</feature>
<protein>
    <recommendedName>
        <fullName evidence="11">Quinate transporter</fullName>
    </recommendedName>
</protein>
<evidence type="ECO:0000256" key="2">
    <source>
        <dbReference type="ARBA" id="ARBA00010992"/>
    </source>
</evidence>
<dbReference type="AlphaFoldDB" id="A0A443HZ11"/>
<evidence type="ECO:0000256" key="8">
    <source>
        <dbReference type="ARBA" id="ARBA00023136"/>
    </source>
</evidence>
<dbReference type="FunFam" id="1.20.1250.20:FF:000026">
    <property type="entry name" value="MFS quinate transporter QutD"/>
    <property type="match status" value="1"/>
</dbReference>
<dbReference type="SUPFAM" id="SSF103473">
    <property type="entry name" value="MFS general substrate transporter"/>
    <property type="match status" value="1"/>
</dbReference>
<dbReference type="GeneID" id="39597626"/>
<evidence type="ECO:0000313" key="15">
    <source>
        <dbReference type="EMBL" id="RWQ97046.1"/>
    </source>
</evidence>
<dbReference type="PROSITE" id="PS50850">
    <property type="entry name" value="MFS"/>
    <property type="match status" value="1"/>
</dbReference>
<keyword evidence="6" id="KW-0672">Quinate metabolism</keyword>
<evidence type="ECO:0000256" key="11">
    <source>
        <dbReference type="ARBA" id="ARBA00043213"/>
    </source>
</evidence>
<comment type="function">
    <text evidence="9">Integral membrane transporter that imports quinic acid to be catabolized as a carbon source.</text>
</comment>
<evidence type="ECO:0000256" key="12">
    <source>
        <dbReference type="RuleBase" id="RU003346"/>
    </source>
</evidence>
<dbReference type="GO" id="GO:0005886">
    <property type="term" value="C:plasma membrane"/>
    <property type="evidence" value="ECO:0007669"/>
    <property type="project" value="UniProtKB-SubCell"/>
</dbReference>
<evidence type="ECO:0000256" key="10">
    <source>
        <dbReference type="ARBA" id="ARBA00038682"/>
    </source>
</evidence>
<evidence type="ECO:0000256" key="4">
    <source>
        <dbReference type="ARBA" id="ARBA00022692"/>
    </source>
</evidence>
<feature type="transmembrane region" description="Helical" evidence="13">
    <location>
        <begin position="353"/>
        <end position="375"/>
    </location>
</feature>
<gene>
    <name evidence="15" type="ORF">C8Q69DRAFT_415750</name>
</gene>
<dbReference type="Pfam" id="PF00083">
    <property type="entry name" value="Sugar_tr"/>
    <property type="match status" value="1"/>
</dbReference>
<dbReference type="Gene3D" id="1.20.1250.20">
    <property type="entry name" value="MFS general substrate transporter like domains"/>
    <property type="match status" value="1"/>
</dbReference>
<feature type="transmembrane region" description="Helical" evidence="13">
    <location>
        <begin position="21"/>
        <end position="48"/>
    </location>
</feature>
<sequence>MGLFPKTEDRPTPKEIYNFRTYLFAAIVSSGAALIGYDSAFIGGTLALASFKDEFQFDRLSTSEVDLISANIVSCYQAGAFFGALFAYPAGHLLGRKIGLLIFTPIFLVGAAIMLGAAGRHGLGILYGGRVLAGVGIGGISNLTPIYISELSPPAIRGRLVGFYEVGWQIGGLVGFWINYAVNRTMAPSQSQWMIPFGVQLIPGGLLMAGMLICDESPRWLIFNGQREKGVNTLSRLRNLPLDHAYLHEEIAQIDQAVDDVANSIGLGFMAPFRGILRNKNIQWRLFLSGALFFWQNGSGINAINYYSPTAFKSIGVSGTNASLFSTGIFGVVKTVVTFIWIFFLIDYLGRRSLLLCGAVGGSISLWVVGGYLAAVNPTGSTSTNSGSSAGGKAAIAFFYIYTVCYGVSWSGTPWVITSEMSDQNIRTFAQAFAAANNWFWNFIVARFTPQMFSSMKYGVWFFFAGLQLLSVPFVYFLLPETKGVPLEQIDMLFSKELKPWKAHETVMDEIRGSEMQYRAAFQGEENNKPGAVHMDCV</sequence>
<evidence type="ECO:0000256" key="5">
    <source>
        <dbReference type="ARBA" id="ARBA00022843"/>
    </source>
</evidence>
<feature type="transmembrane region" description="Helical" evidence="13">
    <location>
        <begin position="460"/>
        <end position="479"/>
    </location>
</feature>
<keyword evidence="5" id="KW-0832">Ubl conjugation</keyword>
<organism evidence="15 16">
    <name type="scientific">Byssochlamys spectabilis</name>
    <name type="common">Paecilomyces variotii</name>
    <dbReference type="NCBI Taxonomy" id="264951"/>
    <lineage>
        <taxon>Eukaryota</taxon>
        <taxon>Fungi</taxon>
        <taxon>Dikarya</taxon>
        <taxon>Ascomycota</taxon>
        <taxon>Pezizomycotina</taxon>
        <taxon>Eurotiomycetes</taxon>
        <taxon>Eurotiomycetidae</taxon>
        <taxon>Eurotiales</taxon>
        <taxon>Thermoascaceae</taxon>
        <taxon>Paecilomyces</taxon>
    </lineage>
</organism>
<dbReference type="InterPro" id="IPR036259">
    <property type="entry name" value="MFS_trans_sf"/>
</dbReference>